<evidence type="ECO:0000259" key="4">
    <source>
        <dbReference type="Pfam" id="PF01826"/>
    </source>
</evidence>
<proteinExistence type="predicted"/>
<evidence type="ECO:0000256" key="3">
    <source>
        <dbReference type="ARBA" id="ARBA00023157"/>
    </source>
</evidence>
<keyword evidence="2" id="KW-0722">Serine protease inhibitor</keyword>
<protein>
    <submittedName>
        <fullName evidence="5">Trypsin inhibitor like cysteine rich domain-containing protein</fullName>
    </submittedName>
</protein>
<gene>
    <name evidence="5" type="ORF">DdX_02763</name>
</gene>
<dbReference type="Proteomes" id="UP001201812">
    <property type="component" value="Unassembled WGS sequence"/>
</dbReference>
<comment type="caution">
    <text evidence="5">The sequence shown here is derived from an EMBL/GenBank/DDBJ whole genome shotgun (WGS) entry which is preliminary data.</text>
</comment>
<accession>A0AAD4NBU5</accession>
<dbReference type="GO" id="GO:0004867">
    <property type="term" value="F:serine-type endopeptidase inhibitor activity"/>
    <property type="evidence" value="ECO:0007669"/>
    <property type="project" value="UniProtKB-KW"/>
</dbReference>
<dbReference type="AlphaFoldDB" id="A0AAD4NBU5"/>
<sequence>MVNLEFIDSLSREMWTIVPVVYLILVCSQSSAQNATESPCGSNEEFRECGTACEPTCDNPSPRICTLQCIVNVCQCTPGYFRNDDEECVRLSHCNNSTNITVLPCGTNEHFVSCSTCERTCANPNPICTKECKPPKCQCLPGYVRNSFGRCVNQSQCDVNDPCEGKRCPTGQHCELRNVTCVRAPCPPIPTCVNNTVSGRTTVDTVSLDVTEEDGISPFD</sequence>
<dbReference type="InterPro" id="IPR036084">
    <property type="entry name" value="Ser_inhib-like_sf"/>
</dbReference>
<evidence type="ECO:0000256" key="1">
    <source>
        <dbReference type="ARBA" id="ARBA00022690"/>
    </source>
</evidence>
<dbReference type="PANTHER" id="PTHR23259">
    <property type="entry name" value="RIDDLE"/>
    <property type="match status" value="1"/>
</dbReference>
<dbReference type="Pfam" id="PF01826">
    <property type="entry name" value="TIL"/>
    <property type="match status" value="2"/>
</dbReference>
<keyword evidence="3" id="KW-1015">Disulfide bond</keyword>
<name>A0AAD4NBU5_9BILA</name>
<dbReference type="Gene3D" id="2.10.25.10">
    <property type="entry name" value="Laminin"/>
    <property type="match status" value="2"/>
</dbReference>
<dbReference type="EMBL" id="JAKKPZ010000002">
    <property type="protein sequence ID" value="KAI1726069.1"/>
    <property type="molecule type" value="Genomic_DNA"/>
</dbReference>
<dbReference type="InterPro" id="IPR002919">
    <property type="entry name" value="TIL_dom"/>
</dbReference>
<reference evidence="5" key="1">
    <citation type="submission" date="2022-01" db="EMBL/GenBank/DDBJ databases">
        <title>Genome Sequence Resource for Two Populations of Ditylenchus destructor, the Migratory Endoparasitic Phytonematode.</title>
        <authorList>
            <person name="Zhang H."/>
            <person name="Lin R."/>
            <person name="Xie B."/>
        </authorList>
    </citation>
    <scope>NUCLEOTIDE SEQUENCE</scope>
    <source>
        <strain evidence="5">BazhouSP</strain>
    </source>
</reference>
<evidence type="ECO:0000313" key="6">
    <source>
        <dbReference type="Proteomes" id="UP001201812"/>
    </source>
</evidence>
<keyword evidence="1" id="KW-0646">Protease inhibitor</keyword>
<evidence type="ECO:0000313" key="5">
    <source>
        <dbReference type="EMBL" id="KAI1726069.1"/>
    </source>
</evidence>
<dbReference type="InterPro" id="IPR051368">
    <property type="entry name" value="SerProtInhib-TIL_Domain"/>
</dbReference>
<evidence type="ECO:0000256" key="2">
    <source>
        <dbReference type="ARBA" id="ARBA00022900"/>
    </source>
</evidence>
<organism evidence="5 6">
    <name type="scientific">Ditylenchus destructor</name>
    <dbReference type="NCBI Taxonomy" id="166010"/>
    <lineage>
        <taxon>Eukaryota</taxon>
        <taxon>Metazoa</taxon>
        <taxon>Ecdysozoa</taxon>
        <taxon>Nematoda</taxon>
        <taxon>Chromadorea</taxon>
        <taxon>Rhabditida</taxon>
        <taxon>Tylenchina</taxon>
        <taxon>Tylenchomorpha</taxon>
        <taxon>Sphaerularioidea</taxon>
        <taxon>Anguinidae</taxon>
        <taxon>Anguininae</taxon>
        <taxon>Ditylenchus</taxon>
    </lineage>
</organism>
<feature type="domain" description="TIL" evidence="4">
    <location>
        <begin position="40"/>
        <end position="94"/>
    </location>
</feature>
<keyword evidence="6" id="KW-1185">Reference proteome</keyword>
<dbReference type="PANTHER" id="PTHR23259:SF70">
    <property type="entry name" value="ACCESSORY GLAND PROTEIN ACP62F-RELATED"/>
    <property type="match status" value="1"/>
</dbReference>
<feature type="domain" description="TIL" evidence="4">
    <location>
        <begin position="105"/>
        <end position="157"/>
    </location>
</feature>
<dbReference type="CDD" id="cd19941">
    <property type="entry name" value="TIL"/>
    <property type="match status" value="2"/>
</dbReference>
<dbReference type="SUPFAM" id="SSF57567">
    <property type="entry name" value="Serine protease inhibitors"/>
    <property type="match status" value="2"/>
</dbReference>